<dbReference type="Proteomes" id="UP000011750">
    <property type="component" value="Chromosome A09"/>
</dbReference>
<protein>
    <submittedName>
        <fullName evidence="1">Uncharacterized protein</fullName>
    </submittedName>
</protein>
<dbReference type="EnsemblPlants" id="Bra032307.1">
    <property type="protein sequence ID" value="Bra032307.1-P"/>
    <property type="gene ID" value="Bra032307"/>
</dbReference>
<name>M4EU25_BRACM</name>
<evidence type="ECO:0000313" key="1">
    <source>
        <dbReference type="EnsemblPlants" id="Bra032307.1-P"/>
    </source>
</evidence>
<reference evidence="1 2" key="2">
    <citation type="journal article" date="2018" name="Hortic Res">
        <title>Improved Brassica rapa reference genome by single-molecule sequencing and chromosome conformation capture technologies.</title>
        <authorList>
            <person name="Zhang L."/>
            <person name="Cai X."/>
            <person name="Wu J."/>
            <person name="Liu M."/>
            <person name="Grob S."/>
            <person name="Cheng F."/>
            <person name="Liang J."/>
            <person name="Cai C."/>
            <person name="Liu Z."/>
            <person name="Liu B."/>
            <person name="Wang F."/>
            <person name="Li S."/>
            <person name="Liu F."/>
            <person name="Li X."/>
            <person name="Cheng L."/>
            <person name="Yang W."/>
            <person name="Li M.H."/>
            <person name="Grossniklaus U."/>
            <person name="Zheng H."/>
            <person name="Wang X."/>
        </authorList>
    </citation>
    <scope>NUCLEOTIDE SEQUENCE [LARGE SCALE GENOMIC DNA]</scope>
    <source>
        <strain evidence="1 2">cv. Chiifu-401-42</strain>
    </source>
</reference>
<sequence>MEESVTRLSRSTLSLSLSLSKALFHERRFDVSFGDSSRRRILRCLSSASSSPVTLLGDLSLCGPPRRVRALSGLLVISLRGTSPPRFPWVAQIEAFTSD</sequence>
<keyword evidence="2" id="KW-1185">Reference proteome</keyword>
<dbReference type="InParanoid" id="M4EU25"/>
<reference evidence="1" key="3">
    <citation type="submission" date="2023-03" db="UniProtKB">
        <authorList>
            <consortium name="EnsemblPlants"/>
        </authorList>
    </citation>
    <scope>IDENTIFICATION</scope>
    <source>
        <strain evidence="1">cv. Chiifu-401-42</strain>
    </source>
</reference>
<proteinExistence type="predicted"/>
<dbReference type="Gramene" id="Bra032307.1">
    <property type="protein sequence ID" value="Bra032307.1-P"/>
    <property type="gene ID" value="Bra032307"/>
</dbReference>
<dbReference type="AlphaFoldDB" id="M4EU25"/>
<evidence type="ECO:0000313" key="2">
    <source>
        <dbReference type="Proteomes" id="UP000011750"/>
    </source>
</evidence>
<reference evidence="1 2" key="1">
    <citation type="journal article" date="2011" name="Nat. Genet.">
        <title>The genome of the mesopolyploid crop species Brassica rapa.</title>
        <authorList>
            <consortium name="Brassica rapa Genome Sequencing Project Consortium"/>
            <person name="Wang X."/>
            <person name="Wang H."/>
            <person name="Wang J."/>
            <person name="Sun R."/>
            <person name="Wu J."/>
            <person name="Liu S."/>
            <person name="Bai Y."/>
            <person name="Mun J.H."/>
            <person name="Bancroft I."/>
            <person name="Cheng F."/>
            <person name="Huang S."/>
            <person name="Li X."/>
            <person name="Hua W."/>
            <person name="Wang J."/>
            <person name="Wang X."/>
            <person name="Freeling M."/>
            <person name="Pires J.C."/>
            <person name="Paterson A.H."/>
            <person name="Chalhoub B."/>
            <person name="Wang B."/>
            <person name="Hayward A."/>
            <person name="Sharpe A.G."/>
            <person name="Park B.S."/>
            <person name="Weisshaar B."/>
            <person name="Liu B."/>
            <person name="Li B."/>
            <person name="Liu B."/>
            <person name="Tong C."/>
            <person name="Song C."/>
            <person name="Duran C."/>
            <person name="Peng C."/>
            <person name="Geng C."/>
            <person name="Koh C."/>
            <person name="Lin C."/>
            <person name="Edwards D."/>
            <person name="Mu D."/>
            <person name="Shen D."/>
            <person name="Soumpourou E."/>
            <person name="Li F."/>
            <person name="Fraser F."/>
            <person name="Conant G."/>
            <person name="Lassalle G."/>
            <person name="King G.J."/>
            <person name="Bonnema G."/>
            <person name="Tang H."/>
            <person name="Wang H."/>
            <person name="Belcram H."/>
            <person name="Zhou H."/>
            <person name="Hirakawa H."/>
            <person name="Abe H."/>
            <person name="Guo H."/>
            <person name="Wang H."/>
            <person name="Jin H."/>
            <person name="Parkin I.A."/>
            <person name="Batley J."/>
            <person name="Kim J.S."/>
            <person name="Just J."/>
            <person name="Li J."/>
            <person name="Xu J."/>
            <person name="Deng J."/>
            <person name="Kim J.A."/>
            <person name="Li J."/>
            <person name="Yu J."/>
            <person name="Meng J."/>
            <person name="Wang J."/>
            <person name="Min J."/>
            <person name="Poulain J."/>
            <person name="Wang J."/>
            <person name="Hatakeyama K."/>
            <person name="Wu K."/>
            <person name="Wang L."/>
            <person name="Fang L."/>
            <person name="Trick M."/>
            <person name="Links M.G."/>
            <person name="Zhao M."/>
            <person name="Jin M."/>
            <person name="Ramchiary N."/>
            <person name="Drou N."/>
            <person name="Berkman P.J."/>
            <person name="Cai Q."/>
            <person name="Huang Q."/>
            <person name="Li R."/>
            <person name="Tabata S."/>
            <person name="Cheng S."/>
            <person name="Zhang S."/>
            <person name="Zhang S."/>
            <person name="Huang S."/>
            <person name="Sato S."/>
            <person name="Sun S."/>
            <person name="Kwon S.J."/>
            <person name="Choi S.R."/>
            <person name="Lee T.H."/>
            <person name="Fan W."/>
            <person name="Zhao X."/>
            <person name="Tan X."/>
            <person name="Xu X."/>
            <person name="Wang Y."/>
            <person name="Qiu Y."/>
            <person name="Yin Y."/>
            <person name="Li Y."/>
            <person name="Du Y."/>
            <person name="Liao Y."/>
            <person name="Lim Y."/>
            <person name="Narusaka Y."/>
            <person name="Wang Y."/>
            <person name="Wang Z."/>
            <person name="Li Z."/>
            <person name="Wang Z."/>
            <person name="Xiong Z."/>
            <person name="Zhang Z."/>
        </authorList>
    </citation>
    <scope>NUCLEOTIDE SEQUENCE [LARGE SCALE GENOMIC DNA]</scope>
    <source>
        <strain evidence="1 2">cv. Chiifu-401-42</strain>
    </source>
</reference>
<organism evidence="1 2">
    <name type="scientific">Brassica campestris</name>
    <name type="common">Field mustard</name>
    <dbReference type="NCBI Taxonomy" id="3711"/>
    <lineage>
        <taxon>Eukaryota</taxon>
        <taxon>Viridiplantae</taxon>
        <taxon>Streptophyta</taxon>
        <taxon>Embryophyta</taxon>
        <taxon>Tracheophyta</taxon>
        <taxon>Spermatophyta</taxon>
        <taxon>Magnoliopsida</taxon>
        <taxon>eudicotyledons</taxon>
        <taxon>Gunneridae</taxon>
        <taxon>Pentapetalae</taxon>
        <taxon>rosids</taxon>
        <taxon>malvids</taxon>
        <taxon>Brassicales</taxon>
        <taxon>Brassicaceae</taxon>
        <taxon>Brassiceae</taxon>
        <taxon>Brassica</taxon>
    </lineage>
</organism>
<dbReference type="HOGENOM" id="CLU_2323751_0_0_1"/>
<accession>M4EU25</accession>